<sequence>MMVTESSSHSWMLLQNTKCLFRLTYFHLFMNTAAENIVCILNMS</sequence>
<proteinExistence type="predicted"/>
<dbReference type="Gramene" id="TuG1812G0400001076.01.T01">
    <property type="protein sequence ID" value="TuG1812G0400001076.01.T01.cds407071"/>
    <property type="gene ID" value="TuG1812G0400001076.01"/>
</dbReference>
<evidence type="ECO:0000313" key="2">
    <source>
        <dbReference type="Proteomes" id="UP000015106"/>
    </source>
</evidence>
<dbReference type="AlphaFoldDB" id="A0A8R7U3Z7"/>
<evidence type="ECO:0000313" key="1">
    <source>
        <dbReference type="EnsemblPlants" id="TuG1812G0400001076.01.T01.cds407071"/>
    </source>
</evidence>
<dbReference type="Proteomes" id="UP000015106">
    <property type="component" value="Chromosome 4"/>
</dbReference>
<reference evidence="2" key="1">
    <citation type="journal article" date="2013" name="Nature">
        <title>Draft genome of the wheat A-genome progenitor Triticum urartu.</title>
        <authorList>
            <person name="Ling H.Q."/>
            <person name="Zhao S."/>
            <person name="Liu D."/>
            <person name="Wang J."/>
            <person name="Sun H."/>
            <person name="Zhang C."/>
            <person name="Fan H."/>
            <person name="Li D."/>
            <person name="Dong L."/>
            <person name="Tao Y."/>
            <person name="Gao C."/>
            <person name="Wu H."/>
            <person name="Li Y."/>
            <person name="Cui Y."/>
            <person name="Guo X."/>
            <person name="Zheng S."/>
            <person name="Wang B."/>
            <person name="Yu K."/>
            <person name="Liang Q."/>
            <person name="Yang W."/>
            <person name="Lou X."/>
            <person name="Chen J."/>
            <person name="Feng M."/>
            <person name="Jian J."/>
            <person name="Zhang X."/>
            <person name="Luo G."/>
            <person name="Jiang Y."/>
            <person name="Liu J."/>
            <person name="Wang Z."/>
            <person name="Sha Y."/>
            <person name="Zhang B."/>
            <person name="Wu H."/>
            <person name="Tang D."/>
            <person name="Shen Q."/>
            <person name="Xue P."/>
            <person name="Zou S."/>
            <person name="Wang X."/>
            <person name="Liu X."/>
            <person name="Wang F."/>
            <person name="Yang Y."/>
            <person name="An X."/>
            <person name="Dong Z."/>
            <person name="Zhang K."/>
            <person name="Zhang X."/>
            <person name="Luo M.C."/>
            <person name="Dvorak J."/>
            <person name="Tong Y."/>
            <person name="Wang J."/>
            <person name="Yang H."/>
            <person name="Li Z."/>
            <person name="Wang D."/>
            <person name="Zhang A."/>
            <person name="Wang J."/>
        </authorList>
    </citation>
    <scope>NUCLEOTIDE SEQUENCE</scope>
    <source>
        <strain evidence="2">cv. G1812</strain>
    </source>
</reference>
<protein>
    <submittedName>
        <fullName evidence="1">Uncharacterized protein</fullName>
    </submittedName>
</protein>
<organism evidence="1 2">
    <name type="scientific">Triticum urartu</name>
    <name type="common">Red wild einkorn</name>
    <name type="synonym">Crithodium urartu</name>
    <dbReference type="NCBI Taxonomy" id="4572"/>
    <lineage>
        <taxon>Eukaryota</taxon>
        <taxon>Viridiplantae</taxon>
        <taxon>Streptophyta</taxon>
        <taxon>Embryophyta</taxon>
        <taxon>Tracheophyta</taxon>
        <taxon>Spermatophyta</taxon>
        <taxon>Magnoliopsida</taxon>
        <taxon>Liliopsida</taxon>
        <taxon>Poales</taxon>
        <taxon>Poaceae</taxon>
        <taxon>BOP clade</taxon>
        <taxon>Pooideae</taxon>
        <taxon>Triticodae</taxon>
        <taxon>Triticeae</taxon>
        <taxon>Triticinae</taxon>
        <taxon>Triticum</taxon>
    </lineage>
</organism>
<name>A0A8R7U3Z7_TRIUA</name>
<reference evidence="1" key="2">
    <citation type="submission" date="2018-03" db="EMBL/GenBank/DDBJ databases">
        <title>The Triticum urartu genome reveals the dynamic nature of wheat genome evolution.</title>
        <authorList>
            <person name="Ling H."/>
            <person name="Ma B."/>
            <person name="Shi X."/>
            <person name="Liu H."/>
            <person name="Dong L."/>
            <person name="Sun H."/>
            <person name="Cao Y."/>
            <person name="Gao Q."/>
            <person name="Zheng S."/>
            <person name="Li Y."/>
            <person name="Yu Y."/>
            <person name="Du H."/>
            <person name="Qi M."/>
            <person name="Li Y."/>
            <person name="Yu H."/>
            <person name="Cui Y."/>
            <person name="Wang N."/>
            <person name="Chen C."/>
            <person name="Wu H."/>
            <person name="Zhao Y."/>
            <person name="Zhang J."/>
            <person name="Li Y."/>
            <person name="Zhou W."/>
            <person name="Zhang B."/>
            <person name="Hu W."/>
            <person name="Eijk M."/>
            <person name="Tang J."/>
            <person name="Witsenboer H."/>
            <person name="Zhao S."/>
            <person name="Li Z."/>
            <person name="Zhang A."/>
            <person name="Wang D."/>
            <person name="Liang C."/>
        </authorList>
    </citation>
    <scope>NUCLEOTIDE SEQUENCE [LARGE SCALE GENOMIC DNA]</scope>
    <source>
        <strain evidence="1">cv. G1812</strain>
    </source>
</reference>
<dbReference type="EnsemblPlants" id="TuG1812G0400001076.01.T01">
    <property type="protein sequence ID" value="TuG1812G0400001076.01.T01.cds407071"/>
    <property type="gene ID" value="TuG1812G0400001076.01"/>
</dbReference>
<keyword evidence="2" id="KW-1185">Reference proteome</keyword>
<accession>A0A8R7U3Z7</accession>
<reference evidence="1" key="3">
    <citation type="submission" date="2022-06" db="UniProtKB">
        <authorList>
            <consortium name="EnsemblPlants"/>
        </authorList>
    </citation>
    <scope>IDENTIFICATION</scope>
</reference>